<dbReference type="GeneID" id="74305496"/>
<feature type="transmembrane region" description="Helical" evidence="1">
    <location>
        <begin position="64"/>
        <end position="86"/>
    </location>
</feature>
<keyword evidence="1" id="KW-0812">Transmembrane</keyword>
<dbReference type="RefSeq" id="WP_003889913.1">
    <property type="nucleotide sequence ID" value="NZ_ANBO01000005.1"/>
</dbReference>
<keyword evidence="3" id="KW-1185">Reference proteome</keyword>
<dbReference type="AlphaFoldDB" id="A0A5N5VA28"/>
<sequence>MDTPTENRVLVDTGGLIVTDDGRRVLVIDRGTGGLTVLAFVLGVLTLVVGGFGVAALVTGTLSTVLGAVFVAAGVALAVATALVVLRVRRYRGRPLHECRPAAVLDRKLELFSYRGGALVQLDQVRFARRFQIGSSSPKLVAITPGGTHTLKRGNPFDGGVGKVDEVLNAVIGAHAPAG</sequence>
<feature type="transmembrane region" description="Helical" evidence="1">
    <location>
        <begin position="33"/>
        <end position="58"/>
    </location>
</feature>
<evidence type="ECO:0000256" key="1">
    <source>
        <dbReference type="SAM" id="Phobius"/>
    </source>
</evidence>
<comment type="caution">
    <text evidence="2">The sequence shown here is derived from an EMBL/GenBank/DDBJ whole genome shotgun (WGS) entry which is preliminary data.</text>
</comment>
<reference evidence="2 3" key="1">
    <citation type="submission" date="2012-10" db="EMBL/GenBank/DDBJ databases">
        <title>The draft sequence of the Mycobacterium pheli genome.</title>
        <authorList>
            <person name="Pettersson B.M.F."/>
            <person name="Das S."/>
            <person name="Dasgupta S."/>
            <person name="Bhattacharya A."/>
            <person name="Kirsebom L.A."/>
        </authorList>
    </citation>
    <scope>NUCLEOTIDE SEQUENCE [LARGE SCALE GENOMIC DNA]</scope>
    <source>
        <strain evidence="2 3">CCUG 21000</strain>
    </source>
</reference>
<keyword evidence="1" id="KW-0472">Membrane</keyword>
<proteinExistence type="predicted"/>
<evidence type="ECO:0000313" key="2">
    <source>
        <dbReference type="EMBL" id="KAB7758802.1"/>
    </source>
</evidence>
<keyword evidence="1" id="KW-1133">Transmembrane helix</keyword>
<organism evidence="2 3">
    <name type="scientific">Mycolicibacterium phlei DSM 43239 = CCUG 21000</name>
    <dbReference type="NCBI Taxonomy" id="1226750"/>
    <lineage>
        <taxon>Bacteria</taxon>
        <taxon>Bacillati</taxon>
        <taxon>Actinomycetota</taxon>
        <taxon>Actinomycetes</taxon>
        <taxon>Mycobacteriales</taxon>
        <taxon>Mycobacteriaceae</taxon>
        <taxon>Mycolicibacterium</taxon>
    </lineage>
</organism>
<gene>
    <name evidence="2" type="ORF">MPHL21000_05255</name>
</gene>
<accession>A0A5N5VA28</accession>
<name>A0A5N5VA28_MYCPH</name>
<dbReference type="EMBL" id="ANBP01000004">
    <property type="protein sequence ID" value="KAB7758802.1"/>
    <property type="molecule type" value="Genomic_DNA"/>
</dbReference>
<protein>
    <submittedName>
        <fullName evidence="2">Uncharacterized protein</fullName>
    </submittedName>
</protein>
<dbReference type="Proteomes" id="UP000325690">
    <property type="component" value="Unassembled WGS sequence"/>
</dbReference>
<evidence type="ECO:0000313" key="3">
    <source>
        <dbReference type="Proteomes" id="UP000325690"/>
    </source>
</evidence>